<evidence type="ECO:0000313" key="9">
    <source>
        <dbReference type="EMBL" id="VAW78074.1"/>
    </source>
</evidence>
<organism evidence="9">
    <name type="scientific">hydrothermal vent metagenome</name>
    <dbReference type="NCBI Taxonomy" id="652676"/>
    <lineage>
        <taxon>unclassified sequences</taxon>
        <taxon>metagenomes</taxon>
        <taxon>ecological metagenomes</taxon>
    </lineage>
</organism>
<keyword evidence="4 8" id="KW-0812">Transmembrane</keyword>
<reference evidence="9" key="1">
    <citation type="submission" date="2018-06" db="EMBL/GenBank/DDBJ databases">
        <authorList>
            <person name="Zhirakovskaya E."/>
        </authorList>
    </citation>
    <scope>NUCLEOTIDE SEQUENCE</scope>
</reference>
<evidence type="ECO:0000256" key="3">
    <source>
        <dbReference type="ARBA" id="ARBA00022475"/>
    </source>
</evidence>
<keyword evidence="6 8" id="KW-0472">Membrane</keyword>
<proteinExistence type="inferred from homology"/>
<dbReference type="PANTHER" id="PTHR37937:SF1">
    <property type="entry name" value="CONJUGATIVE TRANSFER: DNA TRANSPORT"/>
    <property type="match status" value="1"/>
</dbReference>
<feature type="transmembrane region" description="Helical" evidence="8">
    <location>
        <begin position="291"/>
        <end position="313"/>
    </location>
</feature>
<name>A0A3B0Z9J8_9ZZZZ</name>
<sequence length="921" mass="103377">MFITKRLMFALLAGLLLIPQAGFGAQRLLLTHENIRVMIDSSKNWCANNVTMNLVASNTAAFSGDSRSLQKLLGGIRATMGFECPQAKRIELIGTVGGVQAYKGYAAASEGWRLRGAPTASSPKPTSDVTQHAAKPRKTITRKKSLPAPTGQFAYLAAFPDVKTVKDSESGSDVDAEARRVAKLIILKSLIETKAGDRLRSNQLTTVESRYVRPYTMEVQKLVSEAQKRFSAKNGDWRKFFDSYNAYAADVGFQMDFLEDYLPAEAAILKQMESARKKEEMSKFLKELKEVVVPILSMFAAGTFVLWVLYRMITVKRRLRKKIMARRKKRNQEALELFGKTREEREITINKVFDRQEDSITYDEKIKKDPGIRKLEFSIYRSLSTMPPRERETLRAAYLLHNAGLMDDHSFDISRLGLIFGDGKCQVQSWEFDFSGNEEVEGKVSSINDAINLLMSWYNISVESIVTQVFSELDQLGKDKADNPTVKSVKKHLKGGHTWFAEEDLEGSMFAPSNGYGLRIGMLDDSEVPLIFSGEGSLISIAPPGSGKTQCNVFPNLLTWKGPAVILDVKGEIYEGTSKWRSENVGPVYKFSPLDPSNSSCYNPLSFIRQEAEFIWEDSRFLADMMIVPSDAKDPFWETKARDVLTAAIAHICYANGPNDRPVSKIIDIMHRIGWDEMVSALKMNVEVNSMVRIGTSLGAMESKTLDSVLQTAQASLSAWDGERINRVTQRSDWSPLDLRKGENPTVYICLKPSEVESYISLLRVFIAQHIRMLTSELPPRDAAPILFMLDELPRLRQMPPVEEALEIGRQYGIRLWMFAQSVGQMQNAYANADGMMGSCAVRIYMNPSLHDGTAQKLSDDIGMREAVLDGTQKKIVEPAELAGPEYRDIQIVMAASSKPVKVRKEFTYQNPELTERMGRL</sequence>
<feature type="region of interest" description="Disordered" evidence="7">
    <location>
        <begin position="116"/>
        <end position="138"/>
    </location>
</feature>
<evidence type="ECO:0000256" key="2">
    <source>
        <dbReference type="ARBA" id="ARBA00008806"/>
    </source>
</evidence>
<comment type="subcellular location">
    <subcellularLocation>
        <location evidence="1">Cell membrane</location>
        <topology evidence="1">Multi-pass membrane protein</topology>
    </subcellularLocation>
</comment>
<dbReference type="GO" id="GO:0005886">
    <property type="term" value="C:plasma membrane"/>
    <property type="evidence" value="ECO:0007669"/>
    <property type="project" value="UniProtKB-SubCell"/>
</dbReference>
<evidence type="ECO:0000256" key="4">
    <source>
        <dbReference type="ARBA" id="ARBA00022692"/>
    </source>
</evidence>
<protein>
    <submittedName>
        <fullName evidence="9">Uncharacterized protein</fullName>
    </submittedName>
</protein>
<dbReference type="SUPFAM" id="SSF52540">
    <property type="entry name" value="P-loop containing nucleoside triphosphate hydrolases"/>
    <property type="match status" value="1"/>
</dbReference>
<dbReference type="InterPro" id="IPR051539">
    <property type="entry name" value="T4SS-coupling_protein"/>
</dbReference>
<keyword evidence="5 8" id="KW-1133">Transmembrane helix</keyword>
<dbReference type="Gene3D" id="3.40.50.300">
    <property type="entry name" value="P-loop containing nucleotide triphosphate hydrolases"/>
    <property type="match status" value="1"/>
</dbReference>
<evidence type="ECO:0000256" key="6">
    <source>
        <dbReference type="ARBA" id="ARBA00023136"/>
    </source>
</evidence>
<keyword evidence="3" id="KW-1003">Cell membrane</keyword>
<comment type="similarity">
    <text evidence="2">Belongs to the VirD4/TraG family.</text>
</comment>
<evidence type="ECO:0000256" key="8">
    <source>
        <dbReference type="SAM" id="Phobius"/>
    </source>
</evidence>
<dbReference type="InterPro" id="IPR027417">
    <property type="entry name" value="P-loop_NTPase"/>
</dbReference>
<feature type="compositionally biased region" description="Polar residues" evidence="7">
    <location>
        <begin position="119"/>
        <end position="130"/>
    </location>
</feature>
<dbReference type="EMBL" id="UOFN01000087">
    <property type="protein sequence ID" value="VAW78074.1"/>
    <property type="molecule type" value="Genomic_DNA"/>
</dbReference>
<dbReference type="InterPro" id="IPR003688">
    <property type="entry name" value="TraG/VirD4"/>
</dbReference>
<evidence type="ECO:0000256" key="5">
    <source>
        <dbReference type="ARBA" id="ARBA00022989"/>
    </source>
</evidence>
<accession>A0A3B0Z9J8</accession>
<dbReference type="PANTHER" id="PTHR37937">
    <property type="entry name" value="CONJUGATIVE TRANSFER: DNA TRANSPORT"/>
    <property type="match status" value="1"/>
</dbReference>
<evidence type="ECO:0000256" key="7">
    <source>
        <dbReference type="SAM" id="MobiDB-lite"/>
    </source>
</evidence>
<dbReference type="Pfam" id="PF02534">
    <property type="entry name" value="T4SS-DNA_transf"/>
    <property type="match status" value="1"/>
</dbReference>
<dbReference type="CDD" id="cd01127">
    <property type="entry name" value="TrwB_TraG_TraD_VirD4"/>
    <property type="match status" value="2"/>
</dbReference>
<evidence type="ECO:0000256" key="1">
    <source>
        <dbReference type="ARBA" id="ARBA00004651"/>
    </source>
</evidence>
<dbReference type="AlphaFoldDB" id="A0A3B0Z9J8"/>
<gene>
    <name evidence="9" type="ORF">MNBD_GAMMA15-1111</name>
</gene>